<accession>A0A5J9SPX4</accession>
<evidence type="ECO:0000313" key="1">
    <source>
        <dbReference type="EMBL" id="TVU01030.1"/>
    </source>
</evidence>
<organism evidence="1 2">
    <name type="scientific">Eragrostis curvula</name>
    <name type="common">weeping love grass</name>
    <dbReference type="NCBI Taxonomy" id="38414"/>
    <lineage>
        <taxon>Eukaryota</taxon>
        <taxon>Viridiplantae</taxon>
        <taxon>Streptophyta</taxon>
        <taxon>Embryophyta</taxon>
        <taxon>Tracheophyta</taxon>
        <taxon>Spermatophyta</taxon>
        <taxon>Magnoliopsida</taxon>
        <taxon>Liliopsida</taxon>
        <taxon>Poales</taxon>
        <taxon>Poaceae</taxon>
        <taxon>PACMAD clade</taxon>
        <taxon>Chloridoideae</taxon>
        <taxon>Eragrostideae</taxon>
        <taxon>Eragrostidinae</taxon>
        <taxon>Eragrostis</taxon>
    </lineage>
</organism>
<proteinExistence type="predicted"/>
<sequence length="94" mass="10762">MNWYDSSLVVFNPLTRRSEDAFDLGPQDLDEGYRGHFGELDSRLLFSDEDPTESVLAGGFWRKLGALWAAASGVTYTWERIPITWDAIRLEIHI</sequence>
<keyword evidence="2" id="KW-1185">Reference proteome</keyword>
<gene>
    <name evidence="1" type="ORF">EJB05_53549</name>
</gene>
<dbReference type="AlphaFoldDB" id="A0A5J9SPX4"/>
<dbReference type="Proteomes" id="UP000324897">
    <property type="component" value="Unassembled WGS sequence"/>
</dbReference>
<dbReference type="Gramene" id="TVU01030">
    <property type="protein sequence ID" value="TVU01030"/>
    <property type="gene ID" value="EJB05_53549"/>
</dbReference>
<comment type="caution">
    <text evidence="1">The sequence shown here is derived from an EMBL/GenBank/DDBJ whole genome shotgun (WGS) entry which is preliminary data.</text>
</comment>
<evidence type="ECO:0000313" key="2">
    <source>
        <dbReference type="Proteomes" id="UP000324897"/>
    </source>
</evidence>
<feature type="non-terminal residue" evidence="1">
    <location>
        <position position="1"/>
    </location>
</feature>
<protein>
    <submittedName>
        <fullName evidence="1">Uncharacterized protein</fullName>
    </submittedName>
</protein>
<reference evidence="1 2" key="1">
    <citation type="journal article" date="2019" name="Sci. Rep.">
        <title>A high-quality genome of Eragrostis curvula grass provides insights into Poaceae evolution and supports new strategies to enhance forage quality.</title>
        <authorList>
            <person name="Carballo J."/>
            <person name="Santos B.A.C.M."/>
            <person name="Zappacosta D."/>
            <person name="Garbus I."/>
            <person name="Selva J.P."/>
            <person name="Gallo C.A."/>
            <person name="Diaz A."/>
            <person name="Albertini E."/>
            <person name="Caccamo M."/>
            <person name="Echenique V."/>
        </authorList>
    </citation>
    <scope>NUCLEOTIDE SEQUENCE [LARGE SCALE GENOMIC DNA]</scope>
    <source>
        <strain evidence="2">cv. Victoria</strain>
        <tissue evidence="1">Leaf</tissue>
    </source>
</reference>
<dbReference type="EMBL" id="RWGY01000504">
    <property type="protein sequence ID" value="TVU01030.1"/>
    <property type="molecule type" value="Genomic_DNA"/>
</dbReference>
<name>A0A5J9SPX4_9POAL</name>